<comment type="caution">
    <text evidence="1">The sequence shown here is derived from an EMBL/GenBank/DDBJ whole genome shotgun (WGS) entry which is preliminary data.</text>
</comment>
<gene>
    <name evidence="1" type="primary">Acey_s0336.g2882</name>
    <name evidence="1" type="ORF">Y032_0336g2882</name>
</gene>
<proteinExistence type="predicted"/>
<dbReference type="AlphaFoldDB" id="A0A016RYD8"/>
<evidence type="ECO:0000313" key="2">
    <source>
        <dbReference type="Proteomes" id="UP000024635"/>
    </source>
</evidence>
<accession>A0A016RYD8</accession>
<evidence type="ECO:0000313" key="1">
    <source>
        <dbReference type="EMBL" id="EYB83395.1"/>
    </source>
</evidence>
<keyword evidence="2" id="KW-1185">Reference proteome</keyword>
<dbReference type="EMBL" id="JARK01001672">
    <property type="protein sequence ID" value="EYB83395.1"/>
    <property type="molecule type" value="Genomic_DNA"/>
</dbReference>
<sequence length="70" mass="8079">MWSEKAIVKTQADIQSLAMSLKKARKVVPQNHERATVMECDWISQAFKGCNQHLWRRKTSDTNVLCFIAT</sequence>
<name>A0A016RYD8_9BILA</name>
<dbReference type="Proteomes" id="UP000024635">
    <property type="component" value="Unassembled WGS sequence"/>
</dbReference>
<reference evidence="2" key="1">
    <citation type="journal article" date="2015" name="Nat. Genet.">
        <title>The genome and transcriptome of the zoonotic hookworm Ancylostoma ceylanicum identify infection-specific gene families.</title>
        <authorList>
            <person name="Schwarz E.M."/>
            <person name="Hu Y."/>
            <person name="Antoshechkin I."/>
            <person name="Miller M.M."/>
            <person name="Sternberg P.W."/>
            <person name="Aroian R.V."/>
        </authorList>
    </citation>
    <scope>NUCLEOTIDE SEQUENCE</scope>
    <source>
        <strain evidence="2">HY135</strain>
    </source>
</reference>
<organism evidence="1 2">
    <name type="scientific">Ancylostoma ceylanicum</name>
    <dbReference type="NCBI Taxonomy" id="53326"/>
    <lineage>
        <taxon>Eukaryota</taxon>
        <taxon>Metazoa</taxon>
        <taxon>Ecdysozoa</taxon>
        <taxon>Nematoda</taxon>
        <taxon>Chromadorea</taxon>
        <taxon>Rhabditida</taxon>
        <taxon>Rhabditina</taxon>
        <taxon>Rhabditomorpha</taxon>
        <taxon>Strongyloidea</taxon>
        <taxon>Ancylostomatidae</taxon>
        <taxon>Ancylostomatinae</taxon>
        <taxon>Ancylostoma</taxon>
    </lineage>
</organism>
<protein>
    <submittedName>
        <fullName evidence="1">Uncharacterized protein</fullName>
    </submittedName>
</protein>